<reference evidence="10" key="1">
    <citation type="submission" date="2021-02" db="EMBL/GenBank/DDBJ databases">
        <authorList>
            <person name="Dougan E. K."/>
            <person name="Rhodes N."/>
            <person name="Thang M."/>
            <person name="Chan C."/>
        </authorList>
    </citation>
    <scope>NUCLEOTIDE SEQUENCE</scope>
</reference>
<evidence type="ECO:0000256" key="1">
    <source>
        <dbReference type="ARBA" id="ARBA00001974"/>
    </source>
</evidence>
<dbReference type="PANTHER" id="PTHR15944:SF0">
    <property type="entry name" value="PRENYLCYSTEINE LYASE DOMAIN-CONTAINING PROTEIN"/>
    <property type="match status" value="1"/>
</dbReference>
<keyword evidence="3" id="KW-0285">Flavoprotein</keyword>
<evidence type="ECO:0000256" key="2">
    <source>
        <dbReference type="ARBA" id="ARBA00009967"/>
    </source>
</evidence>
<dbReference type="SUPFAM" id="SSF51905">
    <property type="entry name" value="FAD/NAD(P)-binding domain"/>
    <property type="match status" value="1"/>
</dbReference>
<evidence type="ECO:0000256" key="3">
    <source>
        <dbReference type="ARBA" id="ARBA00022630"/>
    </source>
</evidence>
<name>A0A813F2Y7_POLGL</name>
<keyword evidence="4 8" id="KW-0732">Signal</keyword>
<dbReference type="EMBL" id="CAJNNV010016507">
    <property type="protein sequence ID" value="CAE8604484.1"/>
    <property type="molecule type" value="Genomic_DNA"/>
</dbReference>
<dbReference type="Pfam" id="PF13450">
    <property type="entry name" value="NAD_binding_8"/>
    <property type="match status" value="1"/>
</dbReference>
<keyword evidence="6" id="KW-0560">Oxidoreductase</keyword>
<organism evidence="10 11">
    <name type="scientific">Polarella glacialis</name>
    <name type="common">Dinoflagellate</name>
    <dbReference type="NCBI Taxonomy" id="89957"/>
    <lineage>
        <taxon>Eukaryota</taxon>
        <taxon>Sar</taxon>
        <taxon>Alveolata</taxon>
        <taxon>Dinophyceae</taxon>
        <taxon>Suessiales</taxon>
        <taxon>Suessiaceae</taxon>
        <taxon>Polarella</taxon>
    </lineage>
</organism>
<dbReference type="InterPro" id="IPR010795">
    <property type="entry name" value="Prenylcys_lyase"/>
</dbReference>
<keyword evidence="5" id="KW-0274">FAD</keyword>
<evidence type="ECO:0000259" key="9">
    <source>
        <dbReference type="Pfam" id="PF07156"/>
    </source>
</evidence>
<evidence type="ECO:0000256" key="4">
    <source>
        <dbReference type="ARBA" id="ARBA00022729"/>
    </source>
</evidence>
<dbReference type="InterPro" id="IPR036188">
    <property type="entry name" value="FAD/NAD-bd_sf"/>
</dbReference>
<dbReference type="InterPro" id="IPR017046">
    <property type="entry name" value="Prenylcysteine_Oxase1"/>
</dbReference>
<dbReference type="GO" id="GO:0030328">
    <property type="term" value="P:prenylcysteine catabolic process"/>
    <property type="evidence" value="ECO:0007669"/>
    <property type="project" value="InterPro"/>
</dbReference>
<protein>
    <recommendedName>
        <fullName evidence="9">Prenylcysteine lyase domain-containing protein</fullName>
    </recommendedName>
</protein>
<dbReference type="GO" id="GO:0030327">
    <property type="term" value="P:prenylated protein catabolic process"/>
    <property type="evidence" value="ECO:0007669"/>
    <property type="project" value="TreeGrafter"/>
</dbReference>
<feature type="signal peptide" evidence="8">
    <location>
        <begin position="1"/>
        <end position="19"/>
    </location>
</feature>
<dbReference type="Pfam" id="PF07156">
    <property type="entry name" value="Prenylcys_lyase"/>
    <property type="match status" value="1"/>
</dbReference>
<dbReference type="OrthoDB" id="437369at2759"/>
<keyword evidence="7" id="KW-0325">Glycoprotein</keyword>
<comment type="caution">
    <text evidence="10">The sequence shown here is derived from an EMBL/GenBank/DDBJ whole genome shotgun (WGS) entry which is preliminary data.</text>
</comment>
<keyword evidence="11" id="KW-1185">Reference proteome</keyword>
<feature type="chain" id="PRO_5032557115" description="Prenylcysteine lyase domain-containing protein" evidence="8">
    <location>
        <begin position="20"/>
        <end position="366"/>
    </location>
</feature>
<feature type="non-terminal residue" evidence="10">
    <location>
        <position position="366"/>
    </location>
</feature>
<evidence type="ECO:0000256" key="6">
    <source>
        <dbReference type="ARBA" id="ARBA00023002"/>
    </source>
</evidence>
<dbReference type="Proteomes" id="UP000654075">
    <property type="component" value="Unassembled WGS sequence"/>
</dbReference>
<evidence type="ECO:0000256" key="5">
    <source>
        <dbReference type="ARBA" id="ARBA00022827"/>
    </source>
</evidence>
<comment type="similarity">
    <text evidence="2">Belongs to the prenylcysteine oxidase family.</text>
</comment>
<dbReference type="Gene3D" id="3.50.50.60">
    <property type="entry name" value="FAD/NAD(P)-binding domain"/>
    <property type="match status" value="1"/>
</dbReference>
<evidence type="ECO:0000256" key="8">
    <source>
        <dbReference type="SAM" id="SignalP"/>
    </source>
</evidence>
<accession>A0A813F2Y7</accession>
<feature type="domain" description="Prenylcysteine lyase" evidence="9">
    <location>
        <begin position="146"/>
        <end position="365"/>
    </location>
</feature>
<evidence type="ECO:0000313" key="11">
    <source>
        <dbReference type="Proteomes" id="UP000654075"/>
    </source>
</evidence>
<evidence type="ECO:0000256" key="7">
    <source>
        <dbReference type="ARBA" id="ARBA00023180"/>
    </source>
</evidence>
<dbReference type="GO" id="GO:0001735">
    <property type="term" value="F:prenylcysteine oxidase activity"/>
    <property type="evidence" value="ECO:0007669"/>
    <property type="project" value="InterPro"/>
</dbReference>
<dbReference type="AlphaFoldDB" id="A0A813F2Y7"/>
<proteinExistence type="inferred from homology"/>
<dbReference type="PANTHER" id="PTHR15944">
    <property type="entry name" value="FARNESYLCYSTEINE LYASE"/>
    <property type="match status" value="1"/>
</dbReference>
<gene>
    <name evidence="10" type="ORF">PGLA1383_LOCUS22644</name>
</gene>
<sequence>MPSPLNWGLCALLATSAAAAGPRGAPESEAPDRVAIIGAGIAGSACAWFLKDVPGLEITVFEPGPVGGRVREVLFPAVDPVNVEAGGAAIHSTNKHMAEFIDALGLHRDTSSAALLFARQQKVDSDVADGGAASWNGQSLLKLSPFDFPVSLLRTRRLVTKVIGQWQQIYDLQTRNASFDHPWEMLKTLGLDSLASISARDWLKDKKLDKRFLEAFVDGVSRVNYGQDSSINAFADSVSLAGAGLVGSLYAVKEGNSRVMSGLLASSGAKLRTQSVAAVRRSATSEGGYEVCTLDGQCEVFTSVVVAAPLEFANLTLETGLQPTTPRRPYQVTVATFVLAEGLSAQYFGAASGGTVSADTVTTTSN</sequence>
<comment type="cofactor">
    <cofactor evidence="1">
        <name>FAD</name>
        <dbReference type="ChEBI" id="CHEBI:57692"/>
    </cofactor>
</comment>
<evidence type="ECO:0000313" key="10">
    <source>
        <dbReference type="EMBL" id="CAE8604484.1"/>
    </source>
</evidence>